<dbReference type="GO" id="GO:0008395">
    <property type="term" value="F:steroid hydroxylase activity"/>
    <property type="evidence" value="ECO:0007669"/>
    <property type="project" value="TreeGrafter"/>
</dbReference>
<dbReference type="PANTHER" id="PTHR46696">
    <property type="entry name" value="P450, PUTATIVE (EUROFUNG)-RELATED"/>
    <property type="match status" value="1"/>
</dbReference>
<gene>
    <name evidence="8" type="ORF">FH715_07155</name>
</gene>
<dbReference type="AlphaFoldDB" id="A0A5C4V8A6"/>
<dbReference type="OrthoDB" id="5241086at2"/>
<dbReference type="FunFam" id="1.10.630.10:FF:000018">
    <property type="entry name" value="Cytochrome P450 monooxygenase"/>
    <property type="match status" value="1"/>
</dbReference>
<dbReference type="RefSeq" id="WP_139641932.1">
    <property type="nucleotide sequence ID" value="NZ_BAAAZS010000025.1"/>
</dbReference>
<dbReference type="PROSITE" id="PS00086">
    <property type="entry name" value="CYTOCHROME_P450"/>
    <property type="match status" value="1"/>
</dbReference>
<dbReference type="InterPro" id="IPR002397">
    <property type="entry name" value="Cyt_P450_B"/>
</dbReference>
<keyword evidence="6 7" id="KW-0503">Monooxygenase</keyword>
<evidence type="ECO:0000256" key="2">
    <source>
        <dbReference type="ARBA" id="ARBA00022617"/>
    </source>
</evidence>
<evidence type="ECO:0000256" key="5">
    <source>
        <dbReference type="ARBA" id="ARBA00023004"/>
    </source>
</evidence>
<keyword evidence="5 7" id="KW-0408">Iron</keyword>
<protein>
    <submittedName>
        <fullName evidence="8">Cytochrome P450</fullName>
    </submittedName>
</protein>
<evidence type="ECO:0000313" key="9">
    <source>
        <dbReference type="Proteomes" id="UP000311713"/>
    </source>
</evidence>
<proteinExistence type="inferred from homology"/>
<accession>A0A5C4V8A6</accession>
<dbReference type="EMBL" id="VDGT01000004">
    <property type="protein sequence ID" value="TNM32172.1"/>
    <property type="molecule type" value="Genomic_DNA"/>
</dbReference>
<dbReference type="InterPro" id="IPR017972">
    <property type="entry name" value="Cyt_P450_CS"/>
</dbReference>
<organism evidence="8 9">
    <name type="scientific">Streptomyces sedi</name>
    <dbReference type="NCBI Taxonomy" id="555059"/>
    <lineage>
        <taxon>Bacteria</taxon>
        <taxon>Bacillati</taxon>
        <taxon>Actinomycetota</taxon>
        <taxon>Actinomycetes</taxon>
        <taxon>Kitasatosporales</taxon>
        <taxon>Streptomycetaceae</taxon>
        <taxon>Streptomyces</taxon>
    </lineage>
</organism>
<dbReference type="GO" id="GO:0020037">
    <property type="term" value="F:heme binding"/>
    <property type="evidence" value="ECO:0007669"/>
    <property type="project" value="InterPro"/>
</dbReference>
<keyword evidence="2 7" id="KW-0349">Heme</keyword>
<dbReference type="GO" id="GO:0005506">
    <property type="term" value="F:iron ion binding"/>
    <property type="evidence" value="ECO:0007669"/>
    <property type="project" value="InterPro"/>
</dbReference>
<dbReference type="InterPro" id="IPR036396">
    <property type="entry name" value="Cyt_P450_sf"/>
</dbReference>
<dbReference type="InterPro" id="IPR001128">
    <property type="entry name" value="Cyt_P450"/>
</dbReference>
<sequence length="408" mass="45610">MTAIDLASAPDPLTVDLTDPGTFVRDDLHEMWARFRAERPVHRHPETPGRPPFWVVTRYADAMSVYKDNKNFTSERGNVLATLLAGGDSAAGKMLAVTDGARHRAIRNMMLKSFSPRALQHVVAGVRKRTKDLVGQVVAKDSFDYAREVAEHIPMGTICDLMAIPPQDRPQLLAWNKKTLSSEAENDSLDDQVMARNEILLYFSDLARHRRRNLGDDVLSTLVTAEIDGERLSEEEIIFNCYSLILGGDESSRVSSISTVLAFIQHPEQWRRFKAGEVTTNVATEEVLRWATPAMHFGRRALVDVEVGGERIAAGDIVTLWNTSANFDESVFADPFAYDLARTPNKHLTFGYGPHFCLGAFLGREELKALLDELRENVATMELVGTPERIRSNFLYGYRNLPVSFSAA</sequence>
<dbReference type="Proteomes" id="UP000311713">
    <property type="component" value="Unassembled WGS sequence"/>
</dbReference>
<evidence type="ECO:0000256" key="4">
    <source>
        <dbReference type="ARBA" id="ARBA00023002"/>
    </source>
</evidence>
<dbReference type="GO" id="GO:0006707">
    <property type="term" value="P:cholesterol catabolic process"/>
    <property type="evidence" value="ECO:0007669"/>
    <property type="project" value="TreeGrafter"/>
</dbReference>
<dbReference type="PRINTS" id="PR00359">
    <property type="entry name" value="BP450"/>
</dbReference>
<comment type="similarity">
    <text evidence="1 7">Belongs to the cytochrome P450 family.</text>
</comment>
<dbReference type="CDD" id="cd11033">
    <property type="entry name" value="CYP142-like"/>
    <property type="match status" value="1"/>
</dbReference>
<dbReference type="PANTHER" id="PTHR46696:SF4">
    <property type="entry name" value="BIOTIN BIOSYNTHESIS CYTOCHROME P450"/>
    <property type="match status" value="1"/>
</dbReference>
<evidence type="ECO:0000256" key="7">
    <source>
        <dbReference type="RuleBase" id="RU000461"/>
    </source>
</evidence>
<name>A0A5C4V8A6_9ACTN</name>
<dbReference type="Gene3D" id="1.10.630.10">
    <property type="entry name" value="Cytochrome P450"/>
    <property type="match status" value="1"/>
</dbReference>
<dbReference type="GO" id="GO:0036199">
    <property type="term" value="F:cholest-4-en-3-one 26-monooxygenase activity"/>
    <property type="evidence" value="ECO:0007669"/>
    <property type="project" value="TreeGrafter"/>
</dbReference>
<dbReference type="SUPFAM" id="SSF48264">
    <property type="entry name" value="Cytochrome P450"/>
    <property type="match status" value="1"/>
</dbReference>
<evidence type="ECO:0000256" key="3">
    <source>
        <dbReference type="ARBA" id="ARBA00022723"/>
    </source>
</evidence>
<reference evidence="8 9" key="1">
    <citation type="submission" date="2019-06" db="EMBL/GenBank/DDBJ databases">
        <title>Draft genome of Streptomyces sedi sp. JCM16909.</title>
        <authorList>
            <person name="Klykleung N."/>
            <person name="Tanasupawat S."/>
            <person name="Kudo T."/>
            <person name="Yuki M."/>
            <person name="Ohkuma M."/>
        </authorList>
    </citation>
    <scope>NUCLEOTIDE SEQUENCE [LARGE SCALE GENOMIC DNA]</scope>
    <source>
        <strain evidence="8 9">JCM 16909</strain>
    </source>
</reference>
<evidence type="ECO:0000256" key="1">
    <source>
        <dbReference type="ARBA" id="ARBA00010617"/>
    </source>
</evidence>
<keyword evidence="4 7" id="KW-0560">Oxidoreductase</keyword>
<dbReference type="Pfam" id="PF00067">
    <property type="entry name" value="p450"/>
    <property type="match status" value="1"/>
</dbReference>
<evidence type="ECO:0000256" key="6">
    <source>
        <dbReference type="ARBA" id="ARBA00023033"/>
    </source>
</evidence>
<keyword evidence="9" id="KW-1185">Reference proteome</keyword>
<comment type="caution">
    <text evidence="8">The sequence shown here is derived from an EMBL/GenBank/DDBJ whole genome shotgun (WGS) entry which is preliminary data.</text>
</comment>
<evidence type="ECO:0000313" key="8">
    <source>
        <dbReference type="EMBL" id="TNM32172.1"/>
    </source>
</evidence>
<keyword evidence="3 7" id="KW-0479">Metal-binding</keyword>